<evidence type="ECO:0000313" key="2">
    <source>
        <dbReference type="EMBL" id="PMF32418.1"/>
    </source>
</evidence>
<comment type="caution">
    <text evidence="2">The sequence shown here is derived from an EMBL/GenBank/DDBJ whole genome shotgun (WGS) entry which is preliminary data.</text>
</comment>
<name>A0A2N7CJS8_VIBSP</name>
<dbReference type="Proteomes" id="UP000235405">
    <property type="component" value="Unassembled WGS sequence"/>
</dbReference>
<evidence type="ECO:0000256" key="1">
    <source>
        <dbReference type="SAM" id="SignalP"/>
    </source>
</evidence>
<accession>A0A2N7CJS8</accession>
<proteinExistence type="predicted"/>
<evidence type="ECO:0008006" key="4">
    <source>
        <dbReference type="Google" id="ProtNLM"/>
    </source>
</evidence>
<feature type="chain" id="PRO_5015084204" description="Secreted protein" evidence="1">
    <location>
        <begin position="21"/>
        <end position="65"/>
    </location>
</feature>
<organism evidence="2 3">
    <name type="scientific">Vibrio splendidus</name>
    <dbReference type="NCBI Taxonomy" id="29497"/>
    <lineage>
        <taxon>Bacteria</taxon>
        <taxon>Pseudomonadati</taxon>
        <taxon>Pseudomonadota</taxon>
        <taxon>Gammaproteobacteria</taxon>
        <taxon>Vibrionales</taxon>
        <taxon>Vibrionaceae</taxon>
        <taxon>Vibrio</taxon>
    </lineage>
</organism>
<dbReference type="AlphaFoldDB" id="A0A2N7CJS8"/>
<dbReference type="EMBL" id="MCSW01000031">
    <property type="protein sequence ID" value="PMF32418.1"/>
    <property type="molecule type" value="Genomic_DNA"/>
</dbReference>
<gene>
    <name evidence="2" type="ORF">BCV19_22565</name>
</gene>
<protein>
    <recommendedName>
        <fullName evidence="4">Secreted protein</fullName>
    </recommendedName>
</protein>
<reference evidence="3" key="1">
    <citation type="submission" date="2016-07" db="EMBL/GenBank/DDBJ databases">
        <title>Nontailed viruses are major unrecognized killers of bacteria in the ocean.</title>
        <authorList>
            <person name="Kauffman K."/>
            <person name="Hussain F."/>
            <person name="Yang J."/>
            <person name="Arevalo P."/>
            <person name="Brown J."/>
            <person name="Cutler M."/>
            <person name="Kelly L."/>
            <person name="Polz M.F."/>
        </authorList>
    </citation>
    <scope>NUCLEOTIDE SEQUENCE [LARGE SCALE GENOMIC DNA]</scope>
    <source>
        <strain evidence="3">10N.286.54.F3</strain>
    </source>
</reference>
<evidence type="ECO:0000313" key="3">
    <source>
        <dbReference type="Proteomes" id="UP000235405"/>
    </source>
</evidence>
<keyword evidence="1" id="KW-0732">Signal</keyword>
<sequence length="65" mass="7008">MKLFNTLSFVTLFISVSAGAAQLTADNLTSATLLVPLILNNNGQGNDDDDVTYHQCYLNPVSCFP</sequence>
<feature type="signal peptide" evidence="1">
    <location>
        <begin position="1"/>
        <end position="20"/>
    </location>
</feature>